<dbReference type="Proteomes" id="UP000005426">
    <property type="component" value="Unassembled WGS sequence"/>
</dbReference>
<evidence type="ECO:0000313" key="2">
    <source>
        <dbReference type="EMBL" id="EHK49097.1"/>
    </source>
</evidence>
<gene>
    <name evidence="2" type="ORF">TRIATDRAFT_255118</name>
</gene>
<feature type="region of interest" description="Disordered" evidence="1">
    <location>
        <begin position="45"/>
        <end position="67"/>
    </location>
</feature>
<reference evidence="2 3" key="1">
    <citation type="journal article" date="2011" name="Genome Biol.">
        <title>Comparative genome sequence analysis underscores mycoparasitism as the ancestral life style of Trichoderma.</title>
        <authorList>
            <person name="Kubicek C.P."/>
            <person name="Herrera-Estrella A."/>
            <person name="Seidl-Seiboth V."/>
            <person name="Martinez D.A."/>
            <person name="Druzhinina I.S."/>
            <person name="Thon M."/>
            <person name="Zeilinger S."/>
            <person name="Casas-Flores S."/>
            <person name="Horwitz B.A."/>
            <person name="Mukherjee P.K."/>
            <person name="Mukherjee M."/>
            <person name="Kredics L."/>
            <person name="Alcaraz L.D."/>
            <person name="Aerts A."/>
            <person name="Antal Z."/>
            <person name="Atanasova L."/>
            <person name="Cervantes-Badillo M.G."/>
            <person name="Challacombe J."/>
            <person name="Chertkov O."/>
            <person name="McCluskey K."/>
            <person name="Coulpier F."/>
            <person name="Deshpande N."/>
            <person name="von Doehren H."/>
            <person name="Ebbole D.J."/>
            <person name="Esquivel-Naranjo E.U."/>
            <person name="Fekete E."/>
            <person name="Flipphi M."/>
            <person name="Glaser F."/>
            <person name="Gomez-Rodriguez E.Y."/>
            <person name="Gruber S."/>
            <person name="Han C."/>
            <person name="Henrissat B."/>
            <person name="Hermosa R."/>
            <person name="Hernandez-Onate M."/>
            <person name="Karaffa L."/>
            <person name="Kosti I."/>
            <person name="Le Crom S."/>
            <person name="Lindquist E."/>
            <person name="Lucas S."/>
            <person name="Luebeck M."/>
            <person name="Luebeck P.S."/>
            <person name="Margeot A."/>
            <person name="Metz B."/>
            <person name="Misra M."/>
            <person name="Nevalainen H."/>
            <person name="Omann M."/>
            <person name="Packer N."/>
            <person name="Perrone G."/>
            <person name="Uresti-Rivera E.E."/>
            <person name="Salamov A."/>
            <person name="Schmoll M."/>
            <person name="Seiboth B."/>
            <person name="Shapiro H."/>
            <person name="Sukno S."/>
            <person name="Tamayo-Ramos J.A."/>
            <person name="Tisch D."/>
            <person name="Wiest A."/>
            <person name="Wilkinson H.H."/>
            <person name="Zhang M."/>
            <person name="Coutinho P.M."/>
            <person name="Kenerley C.M."/>
            <person name="Monte E."/>
            <person name="Baker S.E."/>
            <person name="Grigoriev I.V."/>
        </authorList>
    </citation>
    <scope>NUCLEOTIDE SEQUENCE [LARGE SCALE GENOMIC DNA]</scope>
    <source>
        <strain evidence="3">ATCC 20476 / IMI 206040</strain>
    </source>
</reference>
<evidence type="ECO:0000256" key="1">
    <source>
        <dbReference type="SAM" id="MobiDB-lite"/>
    </source>
</evidence>
<feature type="region of interest" description="Disordered" evidence="1">
    <location>
        <begin position="13"/>
        <end position="32"/>
    </location>
</feature>
<evidence type="ECO:0000313" key="3">
    <source>
        <dbReference type="Proteomes" id="UP000005426"/>
    </source>
</evidence>
<feature type="compositionally biased region" description="Pro residues" evidence="1">
    <location>
        <begin position="14"/>
        <end position="23"/>
    </location>
</feature>
<protein>
    <submittedName>
        <fullName evidence="2">Uncharacterized protein</fullName>
    </submittedName>
</protein>
<comment type="caution">
    <text evidence="2">The sequence shown here is derived from an EMBL/GenBank/DDBJ whole genome shotgun (WGS) entry which is preliminary data.</text>
</comment>
<accession>G9NJM4</accession>
<dbReference type="HOGENOM" id="CLU_2590073_0_0_1"/>
<keyword evidence="3" id="KW-1185">Reference proteome</keyword>
<organism evidence="2 3">
    <name type="scientific">Hypocrea atroviridis (strain ATCC 20476 / IMI 206040)</name>
    <name type="common">Trichoderma atroviride</name>
    <dbReference type="NCBI Taxonomy" id="452589"/>
    <lineage>
        <taxon>Eukaryota</taxon>
        <taxon>Fungi</taxon>
        <taxon>Dikarya</taxon>
        <taxon>Ascomycota</taxon>
        <taxon>Pezizomycotina</taxon>
        <taxon>Sordariomycetes</taxon>
        <taxon>Hypocreomycetidae</taxon>
        <taxon>Hypocreales</taxon>
        <taxon>Hypocreaceae</taxon>
        <taxon>Trichoderma</taxon>
    </lineage>
</organism>
<dbReference type="AlphaFoldDB" id="G9NJM4"/>
<proteinExistence type="predicted"/>
<sequence>MHANLSFLVAFPNDTPPPFPASPSPAGVEQANQSRLQLLAAFPGRLPPGRNGQMHHQSGFPDWRPPCPQRWALSTPAWSI</sequence>
<name>G9NJM4_HYPAI</name>
<dbReference type="EMBL" id="ABDG02000017">
    <property type="protein sequence ID" value="EHK49097.1"/>
    <property type="molecule type" value="Genomic_DNA"/>
</dbReference>